<evidence type="ECO:0000256" key="2">
    <source>
        <dbReference type="ARBA" id="ARBA00022801"/>
    </source>
</evidence>
<evidence type="ECO:0000256" key="8">
    <source>
        <dbReference type="ARBA" id="ARBA00079982"/>
    </source>
</evidence>
<dbReference type="InterPro" id="IPR005195">
    <property type="entry name" value="Glyco_hydro_65_M"/>
</dbReference>
<dbReference type="Pfam" id="PF03632">
    <property type="entry name" value="Glyco_hydro_65m"/>
    <property type="match status" value="1"/>
</dbReference>
<evidence type="ECO:0000256" key="6">
    <source>
        <dbReference type="ARBA" id="ARBA00066430"/>
    </source>
</evidence>
<evidence type="ECO:0000256" key="1">
    <source>
        <dbReference type="ARBA" id="ARBA00006768"/>
    </source>
</evidence>
<name>A0A914E5J8_9BILA</name>
<dbReference type="InterPro" id="IPR008928">
    <property type="entry name" value="6-hairpin_glycosidase_sf"/>
</dbReference>
<evidence type="ECO:0000256" key="5">
    <source>
        <dbReference type="ARBA" id="ARBA00053339"/>
    </source>
</evidence>
<evidence type="ECO:0000256" key="7">
    <source>
        <dbReference type="ARBA" id="ARBA00071505"/>
    </source>
</evidence>
<comment type="function">
    <text evidence="5">Catalyzes the hydrolysis of glucose from the disaccharide unit linked to hydroxylysine residues of collagen and collagen-like proteins.</text>
</comment>
<dbReference type="Gene3D" id="3.10.100.10">
    <property type="entry name" value="Mannose-Binding Protein A, subunit A"/>
    <property type="match status" value="1"/>
</dbReference>
<evidence type="ECO:0000256" key="4">
    <source>
        <dbReference type="ARBA" id="ARBA00051415"/>
    </source>
</evidence>
<feature type="domain" description="C-type lectin" evidence="9">
    <location>
        <begin position="657"/>
        <end position="770"/>
    </location>
</feature>
<proteinExistence type="inferred from homology"/>
<dbReference type="InterPro" id="IPR016187">
    <property type="entry name" value="CTDL_fold"/>
</dbReference>
<dbReference type="EC" id="3.2.1.107" evidence="6"/>
<comment type="similarity">
    <text evidence="1">Belongs to the glycosyl hydrolase 65 family.</text>
</comment>
<dbReference type="SMART" id="SM00034">
    <property type="entry name" value="CLECT"/>
    <property type="match status" value="1"/>
</dbReference>
<keyword evidence="10" id="KW-1185">Reference proteome</keyword>
<dbReference type="CDD" id="cd00037">
    <property type="entry name" value="CLECT"/>
    <property type="match status" value="1"/>
</dbReference>
<keyword evidence="3" id="KW-0326">Glycosidase</keyword>
<accession>A0A914E5J8</accession>
<dbReference type="InterPro" id="IPR012341">
    <property type="entry name" value="6hp_glycosidase-like_sf"/>
</dbReference>
<dbReference type="PROSITE" id="PS50041">
    <property type="entry name" value="C_TYPE_LECTIN_2"/>
    <property type="match status" value="1"/>
</dbReference>
<dbReference type="SUPFAM" id="SSF56436">
    <property type="entry name" value="C-type lectin-like"/>
    <property type="match status" value="1"/>
</dbReference>
<dbReference type="InterPro" id="IPR001304">
    <property type="entry name" value="C-type_lectin-like"/>
</dbReference>
<evidence type="ECO:0000313" key="11">
    <source>
        <dbReference type="WBParaSite" id="ACRNAN_scaffold5901.g7292.t1"/>
    </source>
</evidence>
<keyword evidence="2" id="KW-0378">Hydrolase</keyword>
<dbReference type="PANTHER" id="PTHR11051">
    <property type="entry name" value="GLYCOSYL HYDROLASE-RELATED"/>
    <property type="match status" value="1"/>
</dbReference>
<dbReference type="SUPFAM" id="SSF48208">
    <property type="entry name" value="Six-hairpin glycosidases"/>
    <property type="match status" value="1"/>
</dbReference>
<dbReference type="InterPro" id="IPR016186">
    <property type="entry name" value="C-type_lectin-like/link_sf"/>
</dbReference>
<dbReference type="FunFam" id="1.50.10.10:FF:000023">
    <property type="entry name" value="Protein-glucosylgalactosylhydroxylysine glucosidase"/>
    <property type="match status" value="1"/>
</dbReference>
<reference evidence="11" key="1">
    <citation type="submission" date="2022-11" db="UniProtKB">
        <authorList>
            <consortium name="WormBaseParasite"/>
        </authorList>
    </citation>
    <scope>IDENTIFICATION</scope>
</reference>
<evidence type="ECO:0000256" key="3">
    <source>
        <dbReference type="ARBA" id="ARBA00023295"/>
    </source>
</evidence>
<dbReference type="PANTHER" id="PTHR11051:SF8">
    <property type="entry name" value="PROTEIN-GLUCOSYLGALACTOSYLHYDROXYLYSINE GLUCOSIDASE"/>
    <property type="match status" value="1"/>
</dbReference>
<evidence type="ECO:0000259" key="9">
    <source>
        <dbReference type="PROSITE" id="PS50041"/>
    </source>
</evidence>
<dbReference type="AlphaFoldDB" id="A0A914E5J8"/>
<dbReference type="Gene3D" id="1.50.10.10">
    <property type="match status" value="1"/>
</dbReference>
<dbReference type="Proteomes" id="UP000887540">
    <property type="component" value="Unplaced"/>
</dbReference>
<organism evidence="10 11">
    <name type="scientific">Acrobeloides nanus</name>
    <dbReference type="NCBI Taxonomy" id="290746"/>
    <lineage>
        <taxon>Eukaryota</taxon>
        <taxon>Metazoa</taxon>
        <taxon>Ecdysozoa</taxon>
        <taxon>Nematoda</taxon>
        <taxon>Chromadorea</taxon>
        <taxon>Rhabditida</taxon>
        <taxon>Tylenchina</taxon>
        <taxon>Cephalobomorpha</taxon>
        <taxon>Cephaloboidea</taxon>
        <taxon>Cephalobidae</taxon>
        <taxon>Acrobeloides</taxon>
    </lineage>
</organism>
<dbReference type="WBParaSite" id="ACRNAN_scaffold5901.g7292.t1">
    <property type="protein sequence ID" value="ACRNAN_scaffold5901.g7292.t1"/>
    <property type="gene ID" value="ACRNAN_scaffold5901.g7292"/>
</dbReference>
<dbReference type="GO" id="GO:0047402">
    <property type="term" value="F:protein-glucosylgalactosylhydroxylysine glucosidase activity"/>
    <property type="evidence" value="ECO:0007669"/>
    <property type="project" value="UniProtKB-EC"/>
</dbReference>
<protein>
    <recommendedName>
        <fullName evidence="7">Protein-glucosylgalactosylhydroxylysine glucosidase</fullName>
        <ecNumber evidence="6">3.2.1.107</ecNumber>
    </recommendedName>
    <alternativeName>
        <fullName evidence="8">Acid trehalase-like protein 1</fullName>
    </alternativeName>
</protein>
<sequence length="774" mass="85946">MHVNGFYHGYLTSSTRVRVPNHLNLPITFAGNITYSLNMQKGLFEELIVNDQLGVNVSVVSYASLADKHFLVTEITIQSGGPIGADVNVGIQSFPFPDRSDMNVTNDSDSPDKTYHIFQAIPAVLETGNVSAPNLTTFTTNPPQSGMITLSKGQTLQKFVFYSAITINNYTLAQNLFNQGKGLAKTDANETTGFMSAHVAEWNRVWQNRFEINGNCDLAGKMRASYYYILSSLPIGSTYGDDGWPFFGISPGSLVNDDGTGYHGHVFWDQDLWMLIGLLPLHPEVVKQTLIDSRIRHIEPAKLNAQRFGYDGLMYPWELAYSGYECDPSHETAVYEIHVTGDSALCAQQYLQLTGDKNFAQMYYNTSLEIAKFYNSILKPTQNTYLGIYNIMGPDEYHSPVNNSAYMNSIAKIALGVPSYIKNTFSIIGDSPDPSWNQTMAKIYLPFDNTRQYHPEYDSYTTGTVVKQADTVLLGYPLLVQMDPVVRKNDLIYYQSVTDGGGPAMTWAMHSIGWLEYGAEKNASDMFKKNFNYMRAPFNIWTETTSGVGSVNFVTGMGGFMHNLLQDSGSYSAIGVAYQGMSFTFDVNDTIVQVSLISAPKTGCVLVDENGKQFGLNTGVVFTGAIKTKRKITCNPSGSCSCPSGSWYQSTINPCNCYNFVKTPKDWMSANNDCQQQNSRSTLASIDSAFENNEVLVKGQNQTGCTQFFIGLQEPSSNVWTWINNDTATYRNWRSGYPDTNVNNKCSQLNSNDGKWTNIDCSTTGCYVCEIKNN</sequence>
<evidence type="ECO:0000313" key="10">
    <source>
        <dbReference type="Proteomes" id="UP000887540"/>
    </source>
</evidence>
<comment type="catalytic activity">
    <reaction evidence="4">
        <text>(5R)-5-O-[alpha-D-glucosyl-(1-&gt;2)-beta-D-galactosyl]-5-hydroxy-L-lysyl-[collagen] + H2O = (5R)-5-O-(beta-D-galactosyl)-5-hydroxy-L-lysyl-[collagen] + D-glucose</text>
        <dbReference type="Rhea" id="RHEA:11068"/>
        <dbReference type="Rhea" id="RHEA-COMP:12753"/>
        <dbReference type="Rhea" id="RHEA-COMP:12754"/>
        <dbReference type="ChEBI" id="CHEBI:4167"/>
        <dbReference type="ChEBI" id="CHEBI:15377"/>
        <dbReference type="ChEBI" id="CHEBI:133443"/>
        <dbReference type="ChEBI" id="CHEBI:133452"/>
        <dbReference type="EC" id="3.2.1.107"/>
    </reaction>
</comment>
<dbReference type="Pfam" id="PF00059">
    <property type="entry name" value="Lectin_C"/>
    <property type="match status" value="1"/>
</dbReference>
<dbReference type="GO" id="GO:0005975">
    <property type="term" value="P:carbohydrate metabolic process"/>
    <property type="evidence" value="ECO:0007669"/>
    <property type="project" value="InterPro"/>
</dbReference>